<proteinExistence type="predicted"/>
<feature type="compositionally biased region" description="Acidic residues" evidence="1">
    <location>
        <begin position="249"/>
        <end position="265"/>
    </location>
</feature>
<dbReference type="Proteomes" id="UP000735302">
    <property type="component" value="Unassembled WGS sequence"/>
</dbReference>
<dbReference type="EMBL" id="BLXT01001599">
    <property type="protein sequence ID" value="GFN86767.1"/>
    <property type="molecule type" value="Genomic_DNA"/>
</dbReference>
<name>A0AAV3YX07_9GAST</name>
<feature type="region of interest" description="Disordered" evidence="1">
    <location>
        <begin position="52"/>
        <end position="74"/>
    </location>
</feature>
<keyword evidence="3" id="KW-1185">Reference proteome</keyword>
<evidence type="ECO:0000256" key="1">
    <source>
        <dbReference type="SAM" id="MobiDB-lite"/>
    </source>
</evidence>
<evidence type="ECO:0000313" key="3">
    <source>
        <dbReference type="Proteomes" id="UP000735302"/>
    </source>
</evidence>
<protein>
    <submittedName>
        <fullName evidence="2">Uncharacterized protein</fullName>
    </submittedName>
</protein>
<organism evidence="2 3">
    <name type="scientific">Plakobranchus ocellatus</name>
    <dbReference type="NCBI Taxonomy" id="259542"/>
    <lineage>
        <taxon>Eukaryota</taxon>
        <taxon>Metazoa</taxon>
        <taxon>Spiralia</taxon>
        <taxon>Lophotrochozoa</taxon>
        <taxon>Mollusca</taxon>
        <taxon>Gastropoda</taxon>
        <taxon>Heterobranchia</taxon>
        <taxon>Euthyneura</taxon>
        <taxon>Panpulmonata</taxon>
        <taxon>Sacoglossa</taxon>
        <taxon>Placobranchoidea</taxon>
        <taxon>Plakobranchidae</taxon>
        <taxon>Plakobranchus</taxon>
    </lineage>
</organism>
<dbReference type="AlphaFoldDB" id="A0AAV3YX07"/>
<reference evidence="2 3" key="1">
    <citation type="journal article" date="2021" name="Elife">
        <title>Chloroplast acquisition without the gene transfer in kleptoplastic sea slugs, Plakobranchus ocellatus.</title>
        <authorList>
            <person name="Maeda T."/>
            <person name="Takahashi S."/>
            <person name="Yoshida T."/>
            <person name="Shimamura S."/>
            <person name="Takaki Y."/>
            <person name="Nagai Y."/>
            <person name="Toyoda A."/>
            <person name="Suzuki Y."/>
            <person name="Arimoto A."/>
            <person name="Ishii H."/>
            <person name="Satoh N."/>
            <person name="Nishiyama T."/>
            <person name="Hasebe M."/>
            <person name="Maruyama T."/>
            <person name="Minagawa J."/>
            <person name="Obokata J."/>
            <person name="Shigenobu S."/>
        </authorList>
    </citation>
    <scope>NUCLEOTIDE SEQUENCE [LARGE SCALE GENOMIC DNA]</scope>
</reference>
<gene>
    <name evidence="2" type="ORF">PoB_001327300</name>
</gene>
<sequence>MRNKRSSKVRGVTSCAISGAVGRGCHAMCNKRSSKVRGLTSCATSGPISVQQGDLRLSGPPSGQGAVFGGSNPRSKGWTRKINREFSAIEQPTAREGKMLTVRPVHKEVISGFQALLQARAPTAGLELATEGSLQIFRRIRYPLCHRHPCLPVKREGKKKRTRRNEGRSASICRQVKLAILSPVTSGDFHTSSATEPDHLWKRLGTALQMYEYILDKGRLAAPESSLRWPAQSGLSALPTGMDTLQVVVEEEMEEEKEEEEEEEEEHSRSHPSGLG</sequence>
<comment type="caution">
    <text evidence="2">The sequence shown here is derived from an EMBL/GenBank/DDBJ whole genome shotgun (WGS) entry which is preliminary data.</text>
</comment>
<feature type="region of interest" description="Disordered" evidence="1">
    <location>
        <begin position="232"/>
        <end position="276"/>
    </location>
</feature>
<evidence type="ECO:0000313" key="2">
    <source>
        <dbReference type="EMBL" id="GFN86767.1"/>
    </source>
</evidence>
<accession>A0AAV3YX07</accession>